<keyword evidence="2" id="KW-1185">Reference proteome</keyword>
<name>A0ABR2VZY9_9FUNG</name>
<sequence>MELLAINCKELDLPLRFFQVIDTSIWAKELGLPVKEIEESSEDPYYSNEFGGCLSMVKVYRAFKRRAVHLGYPRGSTTCETVSIKLTIAYTVTIPKRVRGMTNTTGCSIYLITR</sequence>
<evidence type="ECO:0000313" key="2">
    <source>
        <dbReference type="Proteomes" id="UP001479436"/>
    </source>
</evidence>
<evidence type="ECO:0000313" key="1">
    <source>
        <dbReference type="EMBL" id="KAK9711634.1"/>
    </source>
</evidence>
<accession>A0ABR2VZY9</accession>
<dbReference type="EMBL" id="JASJQH010007267">
    <property type="protein sequence ID" value="KAK9711634.1"/>
    <property type="molecule type" value="Genomic_DNA"/>
</dbReference>
<gene>
    <name evidence="1" type="ORF">K7432_007694</name>
</gene>
<protein>
    <submittedName>
        <fullName evidence="1">Uncharacterized protein</fullName>
    </submittedName>
</protein>
<dbReference type="Proteomes" id="UP001479436">
    <property type="component" value="Unassembled WGS sequence"/>
</dbReference>
<reference evidence="1 2" key="1">
    <citation type="submission" date="2023-04" db="EMBL/GenBank/DDBJ databases">
        <title>Genome of Basidiobolus ranarum AG-B5.</title>
        <authorList>
            <person name="Stajich J.E."/>
            <person name="Carter-House D."/>
            <person name="Gryganskyi A."/>
        </authorList>
    </citation>
    <scope>NUCLEOTIDE SEQUENCE [LARGE SCALE GENOMIC DNA]</scope>
    <source>
        <strain evidence="1 2">AG-B5</strain>
    </source>
</reference>
<organism evidence="1 2">
    <name type="scientific">Basidiobolus ranarum</name>
    <dbReference type="NCBI Taxonomy" id="34480"/>
    <lineage>
        <taxon>Eukaryota</taxon>
        <taxon>Fungi</taxon>
        <taxon>Fungi incertae sedis</taxon>
        <taxon>Zoopagomycota</taxon>
        <taxon>Entomophthoromycotina</taxon>
        <taxon>Basidiobolomycetes</taxon>
        <taxon>Basidiobolales</taxon>
        <taxon>Basidiobolaceae</taxon>
        <taxon>Basidiobolus</taxon>
    </lineage>
</organism>
<comment type="caution">
    <text evidence="1">The sequence shown here is derived from an EMBL/GenBank/DDBJ whole genome shotgun (WGS) entry which is preliminary data.</text>
</comment>
<proteinExistence type="predicted"/>